<dbReference type="GO" id="GO:0017004">
    <property type="term" value="P:cytochrome complex assembly"/>
    <property type="evidence" value="ECO:0007669"/>
    <property type="project" value="UniProtKB-KW"/>
</dbReference>
<feature type="transmembrane region" description="Helical" evidence="6">
    <location>
        <begin position="188"/>
        <end position="208"/>
    </location>
</feature>
<evidence type="ECO:0000256" key="3">
    <source>
        <dbReference type="ARBA" id="ARBA00022748"/>
    </source>
</evidence>
<feature type="transmembrane region" description="Helical" evidence="6">
    <location>
        <begin position="128"/>
        <end position="158"/>
    </location>
</feature>
<keyword evidence="3" id="KW-0201">Cytochrome c-type biogenesis</keyword>
<proteinExistence type="predicted"/>
<protein>
    <submittedName>
        <fullName evidence="8">Cytochrome c assembly protein</fullName>
    </submittedName>
</protein>
<dbReference type="AlphaFoldDB" id="A0A0L6W7D0"/>
<feature type="transmembrane region" description="Helical" evidence="6">
    <location>
        <begin position="6"/>
        <end position="28"/>
    </location>
</feature>
<dbReference type="GO" id="GO:0020037">
    <property type="term" value="F:heme binding"/>
    <property type="evidence" value="ECO:0007669"/>
    <property type="project" value="InterPro"/>
</dbReference>
<dbReference type="InterPro" id="IPR045062">
    <property type="entry name" value="Cyt_c_biogenesis_CcsA/CcmC"/>
</dbReference>
<feature type="transmembrane region" description="Helical" evidence="6">
    <location>
        <begin position="65"/>
        <end position="88"/>
    </location>
</feature>
<evidence type="ECO:0000256" key="5">
    <source>
        <dbReference type="ARBA" id="ARBA00023136"/>
    </source>
</evidence>
<dbReference type="RefSeq" id="WP_052216399.1">
    <property type="nucleotide sequence ID" value="NZ_LGTE01000001.1"/>
</dbReference>
<evidence type="ECO:0000256" key="1">
    <source>
        <dbReference type="ARBA" id="ARBA00004141"/>
    </source>
</evidence>
<dbReference type="PANTHER" id="PTHR30071:SF1">
    <property type="entry name" value="CYTOCHROME B_B6 PROTEIN-RELATED"/>
    <property type="match status" value="1"/>
</dbReference>
<gene>
    <name evidence="8" type="ORF">Tfer_0079</name>
</gene>
<evidence type="ECO:0000256" key="4">
    <source>
        <dbReference type="ARBA" id="ARBA00022989"/>
    </source>
</evidence>
<dbReference type="EMBL" id="LGTE01000001">
    <property type="protein sequence ID" value="KNZ71009.1"/>
    <property type="molecule type" value="Genomic_DNA"/>
</dbReference>
<dbReference type="GO" id="GO:0005886">
    <property type="term" value="C:plasma membrane"/>
    <property type="evidence" value="ECO:0007669"/>
    <property type="project" value="TreeGrafter"/>
</dbReference>
<dbReference type="Proteomes" id="UP000037175">
    <property type="component" value="Unassembled WGS sequence"/>
</dbReference>
<dbReference type="InterPro" id="IPR017562">
    <property type="entry name" value="Cyt_c_biogenesis_CcsA"/>
</dbReference>
<keyword evidence="9" id="KW-1185">Reference proteome</keyword>
<evidence type="ECO:0000313" key="9">
    <source>
        <dbReference type="Proteomes" id="UP000037175"/>
    </source>
</evidence>
<name>A0A0L6W7D0_9FIRM</name>
<organism evidence="8 9">
    <name type="scientific">Thermincola ferriacetica</name>
    <dbReference type="NCBI Taxonomy" id="281456"/>
    <lineage>
        <taxon>Bacteria</taxon>
        <taxon>Bacillati</taxon>
        <taxon>Bacillota</taxon>
        <taxon>Clostridia</taxon>
        <taxon>Eubacteriales</taxon>
        <taxon>Thermincolaceae</taxon>
        <taxon>Thermincola</taxon>
    </lineage>
</organism>
<sequence>MDSVKVQIILYWISVGFYAVATILLFSSTIFGKGRFLKPSLFLAAAGFVAHTAALILRWKQTGHFPYWGTYEVFASYAWGAVAFYLIVQLFRPNLKILGALVLPLSFIMIGIAVMTSTEVKEIPRTFFTYWLGIHILFAKLSYGSALIAAGVGILYLLKESSELRGQVHPLLEKLPDIKKLDYLNYRFVVFAFIMLLIMIASGSVWAYKAWGRYWGWDPIETWAFISWLVYGFYLHLRITYRWQGKMSAWMSIFCLLLVLFAFFGIPLIYPSVHEHLKYSGLA</sequence>
<dbReference type="PANTHER" id="PTHR30071">
    <property type="entry name" value="HEME EXPORTER PROTEIN C"/>
    <property type="match status" value="1"/>
</dbReference>
<feature type="transmembrane region" description="Helical" evidence="6">
    <location>
        <begin position="249"/>
        <end position="270"/>
    </location>
</feature>
<comment type="subcellular location">
    <subcellularLocation>
        <location evidence="1">Membrane</location>
        <topology evidence="1">Multi-pass membrane protein</topology>
    </subcellularLocation>
</comment>
<feature type="transmembrane region" description="Helical" evidence="6">
    <location>
        <begin position="40"/>
        <end position="59"/>
    </location>
</feature>
<dbReference type="InterPro" id="IPR002541">
    <property type="entry name" value="Cyt_c_assembly"/>
</dbReference>
<evidence type="ECO:0000313" key="8">
    <source>
        <dbReference type="EMBL" id="KNZ71009.1"/>
    </source>
</evidence>
<dbReference type="Pfam" id="PF01578">
    <property type="entry name" value="Cytochrom_C_asm"/>
    <property type="match status" value="1"/>
</dbReference>
<keyword evidence="4 6" id="KW-1133">Transmembrane helix</keyword>
<feature type="transmembrane region" description="Helical" evidence="6">
    <location>
        <begin position="220"/>
        <end position="237"/>
    </location>
</feature>
<evidence type="ECO:0000259" key="7">
    <source>
        <dbReference type="Pfam" id="PF01578"/>
    </source>
</evidence>
<accession>A0A0L6W7D0</accession>
<evidence type="ECO:0000256" key="6">
    <source>
        <dbReference type="SAM" id="Phobius"/>
    </source>
</evidence>
<keyword evidence="5 6" id="KW-0472">Membrane</keyword>
<dbReference type="NCBIfam" id="TIGR03144">
    <property type="entry name" value="cytochr_II_ccsB"/>
    <property type="match status" value="1"/>
</dbReference>
<evidence type="ECO:0000256" key="2">
    <source>
        <dbReference type="ARBA" id="ARBA00022692"/>
    </source>
</evidence>
<comment type="caution">
    <text evidence="8">The sequence shown here is derived from an EMBL/GenBank/DDBJ whole genome shotgun (WGS) entry which is preliminary data.</text>
</comment>
<feature type="domain" description="Cytochrome c assembly protein" evidence="7">
    <location>
        <begin position="68"/>
        <end position="269"/>
    </location>
</feature>
<reference evidence="9" key="1">
    <citation type="submission" date="2015-07" db="EMBL/GenBank/DDBJ databases">
        <title>Complete Genome of Thermincola ferriacetica strain Z-0001T.</title>
        <authorList>
            <person name="Lusk B."/>
            <person name="Badalamenti J.P."/>
            <person name="Parameswaran P."/>
            <person name="Bond D.R."/>
            <person name="Torres C.I."/>
        </authorList>
    </citation>
    <scope>NUCLEOTIDE SEQUENCE [LARGE SCALE GENOMIC DNA]</scope>
    <source>
        <strain evidence="9">Z-0001</strain>
    </source>
</reference>
<keyword evidence="2 6" id="KW-0812">Transmembrane</keyword>
<feature type="transmembrane region" description="Helical" evidence="6">
    <location>
        <begin position="95"/>
        <end position="116"/>
    </location>
</feature>